<feature type="compositionally biased region" description="Low complexity" evidence="1">
    <location>
        <begin position="1"/>
        <end position="12"/>
    </location>
</feature>
<dbReference type="Pfam" id="PF01391">
    <property type="entry name" value="Collagen"/>
    <property type="match status" value="1"/>
</dbReference>
<accession>A0A481ZCY1</accession>
<feature type="region of interest" description="Disordered" evidence="1">
    <location>
        <begin position="1"/>
        <end position="77"/>
    </location>
</feature>
<dbReference type="InterPro" id="IPR050149">
    <property type="entry name" value="Collagen_superfamily"/>
</dbReference>
<dbReference type="PANTHER" id="PTHR24023:SF1112">
    <property type="entry name" value="COL_CUTICLE_N DOMAIN-CONTAINING PROTEIN-RELATED"/>
    <property type="match status" value="1"/>
</dbReference>
<gene>
    <name evidence="2" type="ORF">LCPAC403_00530</name>
</gene>
<proteinExistence type="predicted"/>
<name>A0A481ZCY1_9VIRU</name>
<reference evidence="2" key="1">
    <citation type="journal article" date="2019" name="MBio">
        <title>Virus Genomes from Deep Sea Sediments Expand the Ocean Megavirome and Support Independent Origins of Viral Gigantism.</title>
        <authorList>
            <person name="Backstrom D."/>
            <person name="Yutin N."/>
            <person name="Jorgensen S.L."/>
            <person name="Dharamshi J."/>
            <person name="Homa F."/>
            <person name="Zaremba-Niedwiedzka K."/>
            <person name="Spang A."/>
            <person name="Wolf Y.I."/>
            <person name="Koonin E.V."/>
            <person name="Ettema T.J."/>
        </authorList>
    </citation>
    <scope>NUCLEOTIDE SEQUENCE</scope>
</reference>
<protein>
    <recommendedName>
        <fullName evidence="3">Collagen triple helix repeat protein</fullName>
    </recommendedName>
</protein>
<feature type="compositionally biased region" description="Low complexity" evidence="1">
    <location>
        <begin position="53"/>
        <end position="76"/>
    </location>
</feature>
<evidence type="ECO:0008006" key="3">
    <source>
        <dbReference type="Google" id="ProtNLM"/>
    </source>
</evidence>
<dbReference type="GO" id="GO:0031012">
    <property type="term" value="C:extracellular matrix"/>
    <property type="evidence" value="ECO:0007669"/>
    <property type="project" value="TreeGrafter"/>
</dbReference>
<sequence>MSSCSESSSSSECPPPKKGCRGPKGPKGPKGCSGKQGCRGPKGCRGSRGDKGSQGSRGSSGSQGPAGPQGPQGMSSMEFPFVDAYETVAFNATEAWFKASDAAAPLGSLTWRVTQILHKGKNGTNNVPLFQNLRITSKEPDSNMEVTFVFYEPYTQLLTATAVYNAGDVNDQLGVQGQVQTLSVDNNNNRASFHLQDLAVGSGMLYLTFNINPLLV</sequence>
<dbReference type="GO" id="GO:0005615">
    <property type="term" value="C:extracellular space"/>
    <property type="evidence" value="ECO:0007669"/>
    <property type="project" value="TreeGrafter"/>
</dbReference>
<dbReference type="GO" id="GO:0030198">
    <property type="term" value="P:extracellular matrix organization"/>
    <property type="evidence" value="ECO:0007669"/>
    <property type="project" value="TreeGrafter"/>
</dbReference>
<dbReference type="InterPro" id="IPR008160">
    <property type="entry name" value="Collagen"/>
</dbReference>
<dbReference type="EMBL" id="MK500588">
    <property type="protein sequence ID" value="QBK92919.1"/>
    <property type="molecule type" value="Genomic_DNA"/>
</dbReference>
<dbReference type="PANTHER" id="PTHR24023">
    <property type="entry name" value="COLLAGEN ALPHA"/>
    <property type="match status" value="1"/>
</dbReference>
<feature type="compositionally biased region" description="Low complexity" evidence="1">
    <location>
        <begin position="29"/>
        <end position="38"/>
    </location>
</feature>
<evidence type="ECO:0000313" key="2">
    <source>
        <dbReference type="EMBL" id="QBK92919.1"/>
    </source>
</evidence>
<evidence type="ECO:0000256" key="1">
    <source>
        <dbReference type="SAM" id="MobiDB-lite"/>
    </source>
</evidence>
<organism evidence="2">
    <name type="scientific">Pithovirus LCPAC403</name>
    <dbReference type="NCBI Taxonomy" id="2506596"/>
    <lineage>
        <taxon>Viruses</taxon>
        <taxon>Pithoviruses</taxon>
    </lineage>
</organism>
<dbReference type="GO" id="GO:0030020">
    <property type="term" value="F:extracellular matrix structural constituent conferring tensile strength"/>
    <property type="evidence" value="ECO:0007669"/>
    <property type="project" value="TreeGrafter"/>
</dbReference>